<feature type="compositionally biased region" description="Basic and acidic residues" evidence="3">
    <location>
        <begin position="638"/>
        <end position="663"/>
    </location>
</feature>
<dbReference type="SUPFAM" id="SSF49854">
    <property type="entry name" value="Spermadhesin, CUB domain"/>
    <property type="match status" value="1"/>
</dbReference>
<proteinExistence type="predicted"/>
<feature type="compositionally biased region" description="Basic and acidic residues" evidence="3">
    <location>
        <begin position="705"/>
        <end position="718"/>
    </location>
</feature>
<dbReference type="CDD" id="cd00041">
    <property type="entry name" value="CUB"/>
    <property type="match status" value="1"/>
</dbReference>
<dbReference type="Gene3D" id="2.60.120.290">
    <property type="entry name" value="Spermadhesin, CUB domain"/>
    <property type="match status" value="1"/>
</dbReference>
<dbReference type="OrthoDB" id="19606at2759"/>
<dbReference type="EnsemblMetazoa" id="G21597.1">
    <property type="protein sequence ID" value="G21597.1:cds"/>
    <property type="gene ID" value="G21597"/>
</dbReference>
<feature type="signal peptide" evidence="5">
    <location>
        <begin position="1"/>
        <end position="22"/>
    </location>
</feature>
<feature type="region of interest" description="Disordered" evidence="3">
    <location>
        <begin position="849"/>
        <end position="915"/>
    </location>
</feature>
<dbReference type="OMA" id="FAYETHI"/>
<dbReference type="SUPFAM" id="SSF57424">
    <property type="entry name" value="LDL receptor-like module"/>
    <property type="match status" value="1"/>
</dbReference>
<dbReference type="PANTHER" id="PTHR24652:SF69">
    <property type="entry name" value="CUB DOMAIN-CONTAINING PROTEIN"/>
    <property type="match status" value="1"/>
</dbReference>
<feature type="disulfide bond" evidence="2">
    <location>
        <begin position="406"/>
        <end position="424"/>
    </location>
</feature>
<feature type="chain" id="PRO_5036459414" description="CUB domain-containing protein" evidence="5">
    <location>
        <begin position="23"/>
        <end position="956"/>
    </location>
</feature>
<evidence type="ECO:0000256" key="4">
    <source>
        <dbReference type="SAM" id="Phobius"/>
    </source>
</evidence>
<dbReference type="AlphaFoldDB" id="A0A8W8JY69"/>
<dbReference type="PROSITE" id="PS50068">
    <property type="entry name" value="LDLRA_2"/>
    <property type="match status" value="1"/>
</dbReference>
<evidence type="ECO:0000259" key="6">
    <source>
        <dbReference type="SMART" id="SM00042"/>
    </source>
</evidence>
<accession>A0A8W8JY69</accession>
<dbReference type="Pfam" id="PF00057">
    <property type="entry name" value="Ldl_recept_a"/>
    <property type="match status" value="1"/>
</dbReference>
<feature type="compositionally biased region" description="Basic and acidic residues" evidence="3">
    <location>
        <begin position="734"/>
        <end position="761"/>
    </location>
</feature>
<dbReference type="InterPro" id="IPR023415">
    <property type="entry name" value="LDLR_class-A_CS"/>
</dbReference>
<feature type="compositionally biased region" description="Polar residues" evidence="3">
    <location>
        <begin position="719"/>
        <end position="731"/>
    </location>
</feature>
<feature type="transmembrane region" description="Helical" evidence="4">
    <location>
        <begin position="454"/>
        <end position="475"/>
    </location>
</feature>
<feature type="compositionally biased region" description="Polar residues" evidence="3">
    <location>
        <begin position="858"/>
        <end position="872"/>
    </location>
</feature>
<evidence type="ECO:0000256" key="5">
    <source>
        <dbReference type="SAM" id="SignalP"/>
    </source>
</evidence>
<dbReference type="InterPro" id="IPR042333">
    <property type="entry name" value="LRAD2/Mig-13-like"/>
</dbReference>
<dbReference type="PANTHER" id="PTHR24652">
    <property type="entry name" value="LOW-DENSITY LIPOPROTEIN RECEPTOR CLASS A DOMAIN-CONTAINING PROTEIN 2"/>
    <property type="match status" value="1"/>
</dbReference>
<evidence type="ECO:0000256" key="2">
    <source>
        <dbReference type="PROSITE-ProRule" id="PRU00124"/>
    </source>
</evidence>
<dbReference type="InterPro" id="IPR002172">
    <property type="entry name" value="LDrepeatLR_classA_rpt"/>
</dbReference>
<dbReference type="SMART" id="SM00042">
    <property type="entry name" value="CUB"/>
    <property type="match status" value="1"/>
</dbReference>
<evidence type="ECO:0000256" key="3">
    <source>
        <dbReference type="SAM" id="MobiDB-lite"/>
    </source>
</evidence>
<dbReference type="InterPro" id="IPR000859">
    <property type="entry name" value="CUB_dom"/>
</dbReference>
<dbReference type="CDD" id="cd00112">
    <property type="entry name" value="LDLa"/>
    <property type="match status" value="1"/>
</dbReference>
<keyword evidence="4" id="KW-0812">Transmembrane</keyword>
<keyword evidence="8" id="KW-1185">Reference proteome</keyword>
<feature type="compositionally biased region" description="Basic and acidic residues" evidence="3">
    <location>
        <begin position="674"/>
        <end position="684"/>
    </location>
</feature>
<keyword evidence="1 2" id="KW-1015">Disulfide bond</keyword>
<evidence type="ECO:0000256" key="1">
    <source>
        <dbReference type="ARBA" id="ARBA00023157"/>
    </source>
</evidence>
<organism evidence="7 8">
    <name type="scientific">Magallana gigas</name>
    <name type="common">Pacific oyster</name>
    <name type="synonym">Crassostrea gigas</name>
    <dbReference type="NCBI Taxonomy" id="29159"/>
    <lineage>
        <taxon>Eukaryota</taxon>
        <taxon>Metazoa</taxon>
        <taxon>Spiralia</taxon>
        <taxon>Lophotrochozoa</taxon>
        <taxon>Mollusca</taxon>
        <taxon>Bivalvia</taxon>
        <taxon>Autobranchia</taxon>
        <taxon>Pteriomorphia</taxon>
        <taxon>Ostreida</taxon>
        <taxon>Ostreoidea</taxon>
        <taxon>Ostreidae</taxon>
        <taxon>Magallana</taxon>
    </lineage>
</organism>
<feature type="compositionally biased region" description="Polar residues" evidence="3">
    <location>
        <begin position="881"/>
        <end position="892"/>
    </location>
</feature>
<feature type="region of interest" description="Disordered" evidence="3">
    <location>
        <begin position="560"/>
        <end position="775"/>
    </location>
</feature>
<feature type="compositionally biased region" description="Polar residues" evidence="3">
    <location>
        <begin position="618"/>
        <end position="627"/>
    </location>
</feature>
<feature type="region of interest" description="Disordered" evidence="3">
    <location>
        <begin position="794"/>
        <end position="820"/>
    </location>
</feature>
<sequence>MMSQGLVLVAVIFISFTSHASGFVDICKTNYLTLPFPGDQGFLGVTSSSRPSENSPCILRLSGCSQCRISMHAVGDEWTFPYCSIRNQYSMKECKPGCSYMFVFDSIYLNETLRFYDTSNWPGGEFKSISSAVFVGLCSTPNPPNITVKFNIDSNNQVLTSYKGHVRSPNFPNGYLQNGDVYTWVIKNKAYSKILVVFDDWHISPFSGEVYFDESDRRRPINGSMGRPIVISKGPEMKVIFSTGNHFLEDQNRYMGFKFTYTFYRAEDYIPHLSTECGKNYLINEGGMIDFQLSSSIEGYQYDCTWLIKKQPEFDKVYMKIIKFRTDTLLSYSNQEVVIRDGVTSDGEVLDKITPRSSYGKPFHSTRGFYIRYRGRVRPMDNLQIVFTSYRERGSSDCNRRGMFYCNTGRCIPAELKCDRFNHCEDNSDESNDNCLNGGAGWSRSSNYTMTVSVIVPLVISVFLLVILCVLFFLIRRCHNARAQEMDRDIGIIPTISGGIGRRRRQRNRQAQRPADFPPTYEEALESPPYEEPPLGCENGMLKPPTYHEAIGQVIVEPPGDQYEEEDYPPPEFSTIDRSQRHDSSTPNANNEDIRPVNHSHSMSYSSESSTEIPLGRNVSNVHSPNYTEVPHRRVRTSHREEREDEYRERPSSLVERPEDRRNCPLPSRPKSNIRQELERKLQEDQINPANIRRNLNSDKPGQMSDDKRNTNYRERQSFPDSPSRHGSSSFHPKAAESNKDEQHWKEENKRRSKGDLRNRASDSSSKGLLFSEDHYTEGENRGILNQAFKDFERNSQHSPPRTNSASLANLPSSLDKWTDDRRGGMAMSLQHLPTTHCVASNNIQTARSAQDLPHRMSTANQPNTNIPQHLQPSDRPMSLSVGNLPNRSNAGENRRERERPAGDSQRSVSLGDLNRRLNSQTARRQTHSHADLSNIQEERGADSIVFACESEDVFV</sequence>
<dbReference type="SMART" id="SM00192">
    <property type="entry name" value="LDLa"/>
    <property type="match status" value="1"/>
</dbReference>
<feature type="region of interest" description="Disordered" evidence="3">
    <location>
        <begin position="494"/>
        <end position="543"/>
    </location>
</feature>
<reference evidence="7" key="1">
    <citation type="submission" date="2022-08" db="UniProtKB">
        <authorList>
            <consortium name="EnsemblMetazoa"/>
        </authorList>
    </citation>
    <scope>IDENTIFICATION</scope>
    <source>
        <strain evidence="7">05x7-T-G4-1.051#20</strain>
    </source>
</reference>
<dbReference type="PROSITE" id="PS01209">
    <property type="entry name" value="LDLRA_1"/>
    <property type="match status" value="1"/>
</dbReference>
<protein>
    <recommendedName>
        <fullName evidence="6">CUB domain-containing protein</fullName>
    </recommendedName>
</protein>
<feature type="compositionally biased region" description="Basic residues" evidence="3">
    <location>
        <begin position="501"/>
        <end position="510"/>
    </location>
</feature>
<feature type="compositionally biased region" description="Low complexity" evidence="3">
    <location>
        <begin position="804"/>
        <end position="815"/>
    </location>
</feature>
<keyword evidence="4" id="KW-1133">Transmembrane helix</keyword>
<comment type="caution">
    <text evidence="2">Lacks conserved residue(s) required for the propagation of feature annotation.</text>
</comment>
<dbReference type="Proteomes" id="UP000005408">
    <property type="component" value="Unassembled WGS sequence"/>
</dbReference>
<keyword evidence="4" id="KW-0472">Membrane</keyword>
<dbReference type="InterPro" id="IPR036055">
    <property type="entry name" value="LDL_receptor-like_sf"/>
</dbReference>
<evidence type="ECO:0000313" key="7">
    <source>
        <dbReference type="EnsemblMetazoa" id="G21597.1:cds"/>
    </source>
</evidence>
<evidence type="ECO:0000313" key="8">
    <source>
        <dbReference type="Proteomes" id="UP000005408"/>
    </source>
</evidence>
<feature type="compositionally biased region" description="Basic and acidic residues" evidence="3">
    <location>
        <begin position="893"/>
        <end position="902"/>
    </location>
</feature>
<dbReference type="Gene3D" id="4.10.400.10">
    <property type="entry name" value="Low-density Lipoprotein Receptor"/>
    <property type="match status" value="1"/>
</dbReference>
<name>A0A8W8JY69_MAGGI</name>
<feature type="domain" description="CUB" evidence="6">
    <location>
        <begin position="154"/>
        <end position="264"/>
    </location>
</feature>
<dbReference type="InterPro" id="IPR035914">
    <property type="entry name" value="Sperma_CUB_dom_sf"/>
</dbReference>
<feature type="compositionally biased region" description="Polar residues" evidence="3">
    <location>
        <begin position="685"/>
        <end position="700"/>
    </location>
</feature>
<keyword evidence="5" id="KW-0732">Signal</keyword>
<feature type="compositionally biased region" description="Low complexity" evidence="3">
    <location>
        <begin position="600"/>
        <end position="610"/>
    </location>
</feature>